<evidence type="ECO:0000313" key="2">
    <source>
        <dbReference type="Proteomes" id="UP000031011"/>
    </source>
</evidence>
<dbReference type="Proteomes" id="UP000031011">
    <property type="component" value="Unassembled WGS sequence"/>
</dbReference>
<reference evidence="1 2" key="1">
    <citation type="journal article" date="2015" name="BMC Microbiol.">
        <title>Lactobacillus ruminis strains cluster according to their mammalian gut source.</title>
        <authorList>
            <person name="O' Donnell M.M."/>
            <person name="Harris H.M."/>
            <person name="Lynch D.B."/>
            <person name="Ross R.P."/>
            <person name="O'Toole P.W."/>
        </authorList>
    </citation>
    <scope>NUCLEOTIDE SEQUENCE [LARGE SCALE GENOMIC DNA]</scope>
    <source>
        <strain evidence="1 2">DPC 6832</strain>
    </source>
</reference>
<organism evidence="1 2">
    <name type="scientific">Ligilactobacillus ruminis DPC 6832</name>
    <dbReference type="NCBI Taxonomy" id="1402208"/>
    <lineage>
        <taxon>Bacteria</taxon>
        <taxon>Bacillati</taxon>
        <taxon>Bacillota</taxon>
        <taxon>Bacilli</taxon>
        <taxon>Lactobacillales</taxon>
        <taxon>Lactobacillaceae</taxon>
        <taxon>Ligilactobacillus</taxon>
    </lineage>
</organism>
<dbReference type="EMBL" id="AWYA01000122">
    <property type="protein sequence ID" value="KIC04219.1"/>
    <property type="molecule type" value="Genomic_DNA"/>
</dbReference>
<dbReference type="AlphaFoldDB" id="A0A837DTF0"/>
<accession>A0A837DTF0</accession>
<evidence type="ECO:0000313" key="1">
    <source>
        <dbReference type="EMBL" id="KIC04219.1"/>
    </source>
</evidence>
<gene>
    <name evidence="1" type="ORF">LRN_0420</name>
</gene>
<proteinExistence type="predicted"/>
<sequence length="57" mass="6417">MHDTSLILEDKIPNERKVHDEFVADIQHDIVQKFTTEFVTVITLTLGYGNTGVDGSK</sequence>
<name>A0A837DTF0_9LACO</name>
<comment type="caution">
    <text evidence="1">The sequence shown here is derived from an EMBL/GenBank/DDBJ whole genome shotgun (WGS) entry which is preliminary data.</text>
</comment>
<protein>
    <submittedName>
        <fullName evidence="1">Uncharacterized protein</fullName>
    </submittedName>
</protein>